<keyword evidence="7" id="KW-0238">DNA-binding</keyword>
<feature type="domain" description="SCAN box" evidence="11">
    <location>
        <begin position="21"/>
        <end position="99"/>
    </location>
</feature>
<dbReference type="Pfam" id="PF02023">
    <property type="entry name" value="SCAN"/>
    <property type="match status" value="1"/>
</dbReference>
<feature type="domain" description="C2H2-type" evidence="10">
    <location>
        <begin position="387"/>
        <end position="414"/>
    </location>
</feature>
<reference evidence="12" key="2">
    <citation type="submission" date="2025-09" db="UniProtKB">
        <authorList>
            <consortium name="Ensembl"/>
        </authorList>
    </citation>
    <scope>IDENTIFICATION</scope>
</reference>
<feature type="domain" description="C2H2-type" evidence="10">
    <location>
        <begin position="415"/>
        <end position="442"/>
    </location>
</feature>
<dbReference type="FunFam" id="3.30.160.60:FF:000624">
    <property type="entry name" value="zinc finger protein 697"/>
    <property type="match status" value="1"/>
</dbReference>
<dbReference type="Proteomes" id="UP000694545">
    <property type="component" value="Unplaced"/>
</dbReference>
<dbReference type="PROSITE" id="PS00028">
    <property type="entry name" value="ZINC_FINGER_C2H2_1"/>
    <property type="match status" value="7"/>
</dbReference>
<dbReference type="GO" id="GO:0000978">
    <property type="term" value="F:RNA polymerase II cis-regulatory region sequence-specific DNA binding"/>
    <property type="evidence" value="ECO:0007669"/>
    <property type="project" value="TreeGrafter"/>
</dbReference>
<evidence type="ECO:0000256" key="5">
    <source>
        <dbReference type="ARBA" id="ARBA00022771"/>
    </source>
</evidence>
<dbReference type="InterPro" id="IPR013087">
    <property type="entry name" value="Znf_C2H2_type"/>
</dbReference>
<dbReference type="FunFam" id="3.30.160.60:FF:000446">
    <property type="entry name" value="Zinc finger protein"/>
    <property type="match status" value="1"/>
</dbReference>
<dbReference type="CDD" id="cd07936">
    <property type="entry name" value="SCAN"/>
    <property type="match status" value="1"/>
</dbReference>
<comment type="subcellular location">
    <subcellularLocation>
        <location evidence="1">Nucleus</location>
    </subcellularLocation>
</comment>
<evidence type="ECO:0000256" key="1">
    <source>
        <dbReference type="ARBA" id="ARBA00004123"/>
    </source>
</evidence>
<keyword evidence="6" id="KW-0862">Zinc</keyword>
<dbReference type="PROSITE" id="PS50804">
    <property type="entry name" value="SCAN_BOX"/>
    <property type="match status" value="1"/>
</dbReference>
<sequence>MEEEECVGREVGPALRREVQRQLFRQFCCQEVEDPRRLHRQLQELCRQWLKPERHSKEQILELLILEQFLASLPPDLQGWIRAGGPDSCSQAVALVEDFLMGQQEAETEKWQVSLTPSSHLILGRPLLLLPSIVPSIRLFSRESFLLIRWPKYLIFIFNIPRRAPQINQGSVVTAELQEEGCESRGEQVGQPVKREKEFNEFIEGLTTVLSQSSEGHRSDHMPMFSKYGRRYCYRSELDMTVTTEDYSACPMSEGTMQQNLYSDKQGTATGEEKHECSESPKIFTFRQTLESHQGIYTGEKSYKCSMCGKSFRQSSTLMSHQRIHTGEKPYKCAECGKCFRESGKLKIHQRIHTGEKPHKCFQCGKSFRKSENLKKHQRIHTGEKPHKCSQCGKNFRQSENLKKHQRIHTGEKPYKCPQCGKWFSRSENLKIHQRIHTGEKPYKCPQCGKCFRRSENLKEHQRIHTGEKPYKCSQCGRCFRHSATLMTHQRIHTKKKQ</sequence>
<evidence type="ECO:0000259" key="11">
    <source>
        <dbReference type="PROSITE" id="PS50804"/>
    </source>
</evidence>
<feature type="domain" description="C2H2-type" evidence="10">
    <location>
        <begin position="443"/>
        <end position="470"/>
    </location>
</feature>
<organism evidence="12 13">
    <name type="scientific">Varanus komodoensis</name>
    <name type="common">Komodo dragon</name>
    <dbReference type="NCBI Taxonomy" id="61221"/>
    <lineage>
        <taxon>Eukaryota</taxon>
        <taxon>Metazoa</taxon>
        <taxon>Chordata</taxon>
        <taxon>Craniata</taxon>
        <taxon>Vertebrata</taxon>
        <taxon>Euteleostomi</taxon>
        <taxon>Lepidosauria</taxon>
        <taxon>Squamata</taxon>
        <taxon>Bifurcata</taxon>
        <taxon>Unidentata</taxon>
        <taxon>Episquamata</taxon>
        <taxon>Toxicofera</taxon>
        <taxon>Anguimorpha</taxon>
        <taxon>Paleoanguimorpha</taxon>
        <taxon>Varanoidea</taxon>
        <taxon>Varanidae</taxon>
        <taxon>Varanus</taxon>
    </lineage>
</organism>
<evidence type="ECO:0000259" key="10">
    <source>
        <dbReference type="PROSITE" id="PS50157"/>
    </source>
</evidence>
<dbReference type="FunFam" id="3.30.160.60:FF:001954">
    <property type="entry name" value="Zinc finger protein 787"/>
    <property type="match status" value="1"/>
</dbReference>
<dbReference type="SMART" id="SM00431">
    <property type="entry name" value="SCAN"/>
    <property type="match status" value="1"/>
</dbReference>
<evidence type="ECO:0000256" key="3">
    <source>
        <dbReference type="ARBA" id="ARBA00022723"/>
    </source>
</evidence>
<dbReference type="Gene3D" id="3.30.160.60">
    <property type="entry name" value="Classic Zinc Finger"/>
    <property type="match status" value="8"/>
</dbReference>
<feature type="domain" description="C2H2-type" evidence="10">
    <location>
        <begin position="303"/>
        <end position="330"/>
    </location>
</feature>
<dbReference type="FunFam" id="1.10.4020.10:FF:000001">
    <property type="entry name" value="zinc finger protein 263 isoform X1"/>
    <property type="match status" value="1"/>
</dbReference>
<keyword evidence="8" id="KW-0539">Nucleus</keyword>
<dbReference type="SUPFAM" id="SSF47353">
    <property type="entry name" value="Retrovirus capsid dimerization domain-like"/>
    <property type="match status" value="1"/>
</dbReference>
<evidence type="ECO:0000313" key="13">
    <source>
        <dbReference type="Proteomes" id="UP000694545"/>
    </source>
</evidence>
<reference evidence="12" key="1">
    <citation type="submission" date="2025-08" db="UniProtKB">
        <authorList>
            <consortium name="Ensembl"/>
        </authorList>
    </citation>
    <scope>IDENTIFICATION</scope>
</reference>
<protein>
    <submittedName>
        <fullName evidence="12">Uncharacterized protein</fullName>
    </submittedName>
</protein>
<dbReference type="GO" id="GO:0008270">
    <property type="term" value="F:zinc ion binding"/>
    <property type="evidence" value="ECO:0007669"/>
    <property type="project" value="UniProtKB-KW"/>
</dbReference>
<dbReference type="SMART" id="SM00355">
    <property type="entry name" value="ZnF_C2H2"/>
    <property type="match status" value="7"/>
</dbReference>
<feature type="domain" description="C2H2-type" evidence="10">
    <location>
        <begin position="471"/>
        <end position="498"/>
    </location>
</feature>
<evidence type="ECO:0000256" key="9">
    <source>
        <dbReference type="PROSITE-ProRule" id="PRU00042"/>
    </source>
</evidence>
<dbReference type="Pfam" id="PF00096">
    <property type="entry name" value="zf-C2H2"/>
    <property type="match status" value="5"/>
</dbReference>
<dbReference type="InterPro" id="IPR003309">
    <property type="entry name" value="SCAN_dom"/>
</dbReference>
<dbReference type="FunFam" id="3.30.160.60:FF:000512">
    <property type="entry name" value="zinc finger protein 197 isoform X1"/>
    <property type="match status" value="1"/>
</dbReference>
<dbReference type="PROSITE" id="PS50157">
    <property type="entry name" value="ZINC_FINGER_C2H2_2"/>
    <property type="match status" value="8"/>
</dbReference>
<feature type="domain" description="C2H2-type" evidence="10">
    <location>
        <begin position="359"/>
        <end position="386"/>
    </location>
</feature>
<dbReference type="GO" id="GO:0000981">
    <property type="term" value="F:DNA-binding transcription factor activity, RNA polymerase II-specific"/>
    <property type="evidence" value="ECO:0007669"/>
    <property type="project" value="TreeGrafter"/>
</dbReference>
<accession>A0A8D2LHM5</accession>
<dbReference type="Ensembl" id="ENSVKKT00000022776.1">
    <property type="protein sequence ID" value="ENSVKKP00000022223.1"/>
    <property type="gene ID" value="ENSVKKG00000014818.1"/>
</dbReference>
<dbReference type="Pfam" id="PF13465">
    <property type="entry name" value="zf-H2C2_2"/>
    <property type="match status" value="1"/>
</dbReference>
<evidence type="ECO:0000256" key="4">
    <source>
        <dbReference type="ARBA" id="ARBA00022737"/>
    </source>
</evidence>
<feature type="domain" description="C2H2-type" evidence="10">
    <location>
        <begin position="275"/>
        <end position="302"/>
    </location>
</feature>
<dbReference type="PANTHER" id="PTHR23226:SF404">
    <property type="entry name" value="ZINC FINGER PROTEIN 432"/>
    <property type="match status" value="1"/>
</dbReference>
<dbReference type="Gene3D" id="1.10.4020.10">
    <property type="entry name" value="DNA breaking-rejoining enzymes"/>
    <property type="match status" value="1"/>
</dbReference>
<keyword evidence="3" id="KW-0479">Metal-binding</keyword>
<evidence type="ECO:0000256" key="8">
    <source>
        <dbReference type="ARBA" id="ARBA00023242"/>
    </source>
</evidence>
<evidence type="ECO:0000256" key="7">
    <source>
        <dbReference type="ARBA" id="ARBA00023125"/>
    </source>
</evidence>
<dbReference type="AlphaFoldDB" id="A0A8D2LHM5"/>
<evidence type="ECO:0000256" key="6">
    <source>
        <dbReference type="ARBA" id="ARBA00022833"/>
    </source>
</evidence>
<dbReference type="GO" id="GO:0005634">
    <property type="term" value="C:nucleus"/>
    <property type="evidence" value="ECO:0007669"/>
    <property type="project" value="UniProtKB-SubCell"/>
</dbReference>
<name>A0A8D2LHM5_VARKO</name>
<dbReference type="InterPro" id="IPR038269">
    <property type="entry name" value="SCAN_sf"/>
</dbReference>
<dbReference type="PANTHER" id="PTHR23226">
    <property type="entry name" value="ZINC FINGER AND SCAN DOMAIN-CONTAINING"/>
    <property type="match status" value="1"/>
</dbReference>
<dbReference type="InterPro" id="IPR036236">
    <property type="entry name" value="Znf_C2H2_sf"/>
</dbReference>
<evidence type="ECO:0000256" key="2">
    <source>
        <dbReference type="ARBA" id="ARBA00006991"/>
    </source>
</evidence>
<proteinExistence type="inferred from homology"/>
<keyword evidence="5 9" id="KW-0863">Zinc-finger</keyword>
<feature type="domain" description="C2H2-type" evidence="10">
    <location>
        <begin position="331"/>
        <end position="358"/>
    </location>
</feature>
<comment type="similarity">
    <text evidence="2">Belongs to the krueppel C2H2-type zinc-finger protein family.</text>
</comment>
<keyword evidence="4" id="KW-0677">Repeat</keyword>
<dbReference type="FunFam" id="3.30.160.60:FF:002343">
    <property type="entry name" value="Zinc finger protein 33A"/>
    <property type="match status" value="3"/>
</dbReference>
<evidence type="ECO:0000313" key="12">
    <source>
        <dbReference type="Ensembl" id="ENSVKKP00000022223.1"/>
    </source>
</evidence>
<dbReference type="OMA" id="CEVHEEH"/>
<keyword evidence="13" id="KW-1185">Reference proteome</keyword>
<dbReference type="SUPFAM" id="SSF57667">
    <property type="entry name" value="beta-beta-alpha zinc fingers"/>
    <property type="match status" value="5"/>
</dbReference>